<dbReference type="Pfam" id="PF02653">
    <property type="entry name" value="BPD_transp_2"/>
    <property type="match status" value="1"/>
</dbReference>
<dbReference type="AlphaFoldDB" id="A0A6P2C3N4"/>
<evidence type="ECO:0000256" key="9">
    <source>
        <dbReference type="SAM" id="Phobius"/>
    </source>
</evidence>
<evidence type="ECO:0000256" key="3">
    <source>
        <dbReference type="ARBA" id="ARBA00022475"/>
    </source>
</evidence>
<comment type="caution">
    <text evidence="10">The sequence shown here is derived from an EMBL/GenBank/DDBJ whole genome shotgun (WGS) entry which is preliminary data.</text>
</comment>
<organism evidence="10 11">
    <name type="scientific">Trebonia kvetii</name>
    <dbReference type="NCBI Taxonomy" id="2480626"/>
    <lineage>
        <taxon>Bacteria</taxon>
        <taxon>Bacillati</taxon>
        <taxon>Actinomycetota</taxon>
        <taxon>Actinomycetes</taxon>
        <taxon>Streptosporangiales</taxon>
        <taxon>Treboniaceae</taxon>
        <taxon>Trebonia</taxon>
    </lineage>
</organism>
<dbReference type="PANTHER" id="PTHR32196">
    <property type="entry name" value="ABC TRANSPORTER PERMEASE PROTEIN YPHD-RELATED-RELATED"/>
    <property type="match status" value="1"/>
</dbReference>
<feature type="transmembrane region" description="Helical" evidence="9">
    <location>
        <begin position="247"/>
        <end position="265"/>
    </location>
</feature>
<gene>
    <name evidence="10" type="ORF">EAS64_17125</name>
</gene>
<evidence type="ECO:0000256" key="7">
    <source>
        <dbReference type="ARBA" id="ARBA00023136"/>
    </source>
</evidence>
<comment type="subcellular location">
    <subcellularLocation>
        <location evidence="1">Cell membrane</location>
        <topology evidence="1">Multi-pass membrane protein</topology>
    </subcellularLocation>
</comment>
<evidence type="ECO:0000313" key="10">
    <source>
        <dbReference type="EMBL" id="TVZ04123.1"/>
    </source>
</evidence>
<feature type="transmembrane region" description="Helical" evidence="9">
    <location>
        <begin position="297"/>
        <end position="315"/>
    </location>
</feature>
<keyword evidence="5 9" id="KW-0812">Transmembrane</keyword>
<evidence type="ECO:0000256" key="6">
    <source>
        <dbReference type="ARBA" id="ARBA00022989"/>
    </source>
</evidence>
<dbReference type="InterPro" id="IPR001851">
    <property type="entry name" value="ABC_transp_permease"/>
</dbReference>
<keyword evidence="4" id="KW-0997">Cell inner membrane</keyword>
<feature type="transmembrane region" description="Helical" evidence="9">
    <location>
        <begin position="272"/>
        <end position="291"/>
    </location>
</feature>
<dbReference type="CDD" id="cd06579">
    <property type="entry name" value="TM_PBP1_transp_AraH_like"/>
    <property type="match status" value="1"/>
</dbReference>
<feature type="transmembrane region" description="Helical" evidence="9">
    <location>
        <begin position="122"/>
        <end position="141"/>
    </location>
</feature>
<feature type="transmembrane region" description="Helical" evidence="9">
    <location>
        <begin position="168"/>
        <end position="188"/>
    </location>
</feature>
<reference evidence="10 11" key="1">
    <citation type="submission" date="2018-11" db="EMBL/GenBank/DDBJ databases">
        <title>Trebonia kvetii gen.nov., sp.nov., a novel acidophilic actinobacterium, and proposal of the new actinobacterial family Treboniaceae fam. nov.</title>
        <authorList>
            <person name="Rapoport D."/>
            <person name="Sagova-Mareckova M."/>
            <person name="Sedlacek I."/>
            <person name="Provaznik J."/>
            <person name="Kralova S."/>
            <person name="Pavlinic D."/>
            <person name="Benes V."/>
            <person name="Kopecky J."/>
        </authorList>
    </citation>
    <scope>NUCLEOTIDE SEQUENCE [LARGE SCALE GENOMIC DNA]</scope>
    <source>
        <strain evidence="10 11">15Tr583</strain>
    </source>
</reference>
<dbReference type="GO" id="GO:0005886">
    <property type="term" value="C:plasma membrane"/>
    <property type="evidence" value="ECO:0007669"/>
    <property type="project" value="UniProtKB-SubCell"/>
</dbReference>
<keyword evidence="3" id="KW-1003">Cell membrane</keyword>
<dbReference type="GO" id="GO:0022857">
    <property type="term" value="F:transmembrane transporter activity"/>
    <property type="evidence" value="ECO:0007669"/>
    <property type="project" value="InterPro"/>
</dbReference>
<evidence type="ECO:0000256" key="8">
    <source>
        <dbReference type="ARBA" id="ARBA00039381"/>
    </source>
</evidence>
<accession>A0A6P2C3N4</accession>
<dbReference type="PANTHER" id="PTHR32196:SF71">
    <property type="entry name" value="AUTOINDUCER 2 IMPORT SYSTEM PERMEASE PROTEIN LSRD"/>
    <property type="match status" value="1"/>
</dbReference>
<keyword evidence="11" id="KW-1185">Reference proteome</keyword>
<dbReference type="EMBL" id="RPFW01000003">
    <property type="protein sequence ID" value="TVZ04123.1"/>
    <property type="molecule type" value="Genomic_DNA"/>
</dbReference>
<dbReference type="Proteomes" id="UP000460272">
    <property type="component" value="Unassembled WGS sequence"/>
</dbReference>
<feature type="transmembrane region" description="Helical" evidence="9">
    <location>
        <begin position="93"/>
        <end position="115"/>
    </location>
</feature>
<evidence type="ECO:0000313" key="11">
    <source>
        <dbReference type="Proteomes" id="UP000460272"/>
    </source>
</evidence>
<evidence type="ECO:0000256" key="5">
    <source>
        <dbReference type="ARBA" id="ARBA00022692"/>
    </source>
</evidence>
<keyword evidence="2" id="KW-0813">Transport</keyword>
<evidence type="ECO:0000256" key="2">
    <source>
        <dbReference type="ARBA" id="ARBA00022448"/>
    </source>
</evidence>
<sequence>MSNLAERLRPALRWESGLAVVVVLIAIIGSSASPNFLTGNNLFNLGLTNGEVAIMTLPMTLIIISGEIDLSVASILGMSSALLGYLWSKGWPMPAVFVAVAVVGVAAGAFNGLLVTRLRLPSLAVTIGTLALYRGVATILLGPNTVSNFPAAYTNLGINAVPFTGNDMTWSTLIFIVGAIIFGVVLHATPFGRSIYAMGASAEAAQFAGIRVKRIKTILYMVSGLVCALAGVLWTFRLSTAVQNNGIGMELNVVAIVLLAGVSIFGGKGSMIGVVLAVLAFAGIQNALLLTNFNQEATGIVTGVLLLASVFLPNAGRWLRGLRTPGARTSVPPPVLTTGQATPPAA</sequence>
<evidence type="ECO:0000256" key="1">
    <source>
        <dbReference type="ARBA" id="ARBA00004651"/>
    </source>
</evidence>
<protein>
    <recommendedName>
        <fullName evidence="8">Autoinducer 2 import system permease protein LsrD</fullName>
    </recommendedName>
</protein>
<dbReference type="RefSeq" id="WP_145853993.1">
    <property type="nucleotide sequence ID" value="NZ_RPFW01000003.1"/>
</dbReference>
<name>A0A6P2C3N4_9ACTN</name>
<proteinExistence type="predicted"/>
<keyword evidence="7 9" id="KW-0472">Membrane</keyword>
<dbReference type="OrthoDB" id="7947581at2"/>
<keyword evidence="6 9" id="KW-1133">Transmembrane helix</keyword>
<evidence type="ECO:0000256" key="4">
    <source>
        <dbReference type="ARBA" id="ARBA00022519"/>
    </source>
</evidence>
<feature type="transmembrane region" description="Helical" evidence="9">
    <location>
        <begin position="42"/>
        <end position="63"/>
    </location>
</feature>
<feature type="transmembrane region" description="Helical" evidence="9">
    <location>
        <begin position="217"/>
        <end position="235"/>
    </location>
</feature>